<feature type="domain" description="Glycosyltransferase 2-like" evidence="1">
    <location>
        <begin position="6"/>
        <end position="151"/>
    </location>
</feature>
<dbReference type="GO" id="GO:0016758">
    <property type="term" value="F:hexosyltransferase activity"/>
    <property type="evidence" value="ECO:0007669"/>
    <property type="project" value="UniProtKB-ARBA"/>
</dbReference>
<dbReference type="SUPFAM" id="SSF53448">
    <property type="entry name" value="Nucleotide-diphospho-sugar transferases"/>
    <property type="match status" value="1"/>
</dbReference>
<dbReference type="PANTHER" id="PTHR22916:SF3">
    <property type="entry name" value="UDP-GLCNAC:BETAGAL BETA-1,3-N-ACETYLGLUCOSAMINYLTRANSFERASE-LIKE PROTEIN 1"/>
    <property type="match status" value="1"/>
</dbReference>
<dbReference type="Pfam" id="PF00535">
    <property type="entry name" value="Glycos_transf_2"/>
    <property type="match status" value="1"/>
</dbReference>
<dbReference type="InterPro" id="IPR001173">
    <property type="entry name" value="Glyco_trans_2-like"/>
</dbReference>
<dbReference type="GeneID" id="75161775"/>
<dbReference type="RefSeq" id="WP_007882706.1">
    <property type="nucleotide sequence ID" value="NZ_CVRS01000014.1"/>
</dbReference>
<dbReference type="InterPro" id="IPR029044">
    <property type="entry name" value="Nucleotide-diphossugar_trans"/>
</dbReference>
<dbReference type="AlphaFoldDB" id="A0A0M6WA22"/>
<evidence type="ECO:0000313" key="3">
    <source>
        <dbReference type="Proteomes" id="UP000049828"/>
    </source>
</evidence>
<gene>
    <name evidence="2" type="ORF">RIL183_13011</name>
</gene>
<sequence>MDKKVTIIMSAYNHEDYIESAIRSVLNQTYKNYKFIVADDASTDHTAEILMKYENSIDEIHLYDKNSGHGRGREFILQADTEYTAIISSDDFWEQQKLERQIDYMEQHPECGACFTWCDEIDEEGKLTDIQIFRVKNRSKEEWMFHFWKNGNCLAHPSILIRTEVYQFLCKKNISVFRQLPDFYMWVKLIQNWEIHIIEEPLVKFCHHKNNQNVSAFTAVNCIRTDMENEYIWYKIMKEMSDEYFKEAFRTMLINPKAASREEIICEKFFVLCMSPVMAIQSAAALYFYDVFENPDYYKVLCEKYGYTNKMFYEQEMQIGKGRYQLELLKESSVRK</sequence>
<dbReference type="CDD" id="cd00761">
    <property type="entry name" value="Glyco_tranf_GTA_type"/>
    <property type="match status" value="1"/>
</dbReference>
<dbReference type="Gene3D" id="3.90.550.10">
    <property type="entry name" value="Spore Coat Polysaccharide Biosynthesis Protein SpsA, Chain A"/>
    <property type="match status" value="1"/>
</dbReference>
<dbReference type="EMBL" id="CVRS01000014">
    <property type="protein sequence ID" value="CRL32434.1"/>
    <property type="molecule type" value="Genomic_DNA"/>
</dbReference>
<dbReference type="PANTHER" id="PTHR22916">
    <property type="entry name" value="GLYCOSYLTRANSFERASE"/>
    <property type="match status" value="1"/>
</dbReference>
<evidence type="ECO:0000259" key="1">
    <source>
        <dbReference type="Pfam" id="PF00535"/>
    </source>
</evidence>
<organism evidence="2 3">
    <name type="scientific">Roseburia inulinivorans</name>
    <dbReference type="NCBI Taxonomy" id="360807"/>
    <lineage>
        <taxon>Bacteria</taxon>
        <taxon>Bacillati</taxon>
        <taxon>Bacillota</taxon>
        <taxon>Clostridia</taxon>
        <taxon>Lachnospirales</taxon>
        <taxon>Lachnospiraceae</taxon>
        <taxon>Roseburia</taxon>
    </lineage>
</organism>
<dbReference type="OrthoDB" id="199095at2"/>
<dbReference type="Proteomes" id="UP000049828">
    <property type="component" value="Unassembled WGS sequence"/>
</dbReference>
<evidence type="ECO:0000313" key="2">
    <source>
        <dbReference type="EMBL" id="CRL32434.1"/>
    </source>
</evidence>
<accession>A0A0M6WA22</accession>
<keyword evidence="3" id="KW-1185">Reference proteome</keyword>
<protein>
    <recommendedName>
        <fullName evidence="1">Glycosyltransferase 2-like domain-containing protein</fullName>
    </recommendedName>
</protein>
<reference evidence="3" key="1">
    <citation type="submission" date="2015-05" db="EMBL/GenBank/DDBJ databases">
        <authorList>
            <consortium name="Pathogen Informatics"/>
        </authorList>
    </citation>
    <scope>NUCLEOTIDE SEQUENCE [LARGE SCALE GENOMIC DNA]</scope>
    <source>
        <strain evidence="3">L1-83</strain>
    </source>
</reference>
<name>A0A0M6WA22_9FIRM</name>
<proteinExistence type="predicted"/>